<evidence type="ECO:0000313" key="3">
    <source>
        <dbReference type="EMBL" id="THJ30298.1"/>
    </source>
</evidence>
<feature type="transmembrane region" description="Helical" evidence="2">
    <location>
        <begin position="12"/>
        <end position="34"/>
    </location>
</feature>
<evidence type="ECO:0000256" key="1">
    <source>
        <dbReference type="SAM" id="MobiDB-lite"/>
    </source>
</evidence>
<reference evidence="3 4" key="1">
    <citation type="submission" date="2019-04" db="EMBL/GenBank/DDBJ databases">
        <title>Draft genome sequences for three unisolated Alnus-infective Frankia Sp+ strains, AgTrS, AiOr and AvVan, the first sequenced Frankia strains able to sporulate in-planta.</title>
        <authorList>
            <person name="Bethencourt L."/>
            <person name="Vautrin F."/>
            <person name="Taib N."/>
            <person name="Dubost A."/>
            <person name="Castro-Garcia L."/>
            <person name="Imbaud O."/>
            <person name="Abrouk D."/>
            <person name="Fournier P."/>
            <person name="Briolay J."/>
            <person name="Nguyen A."/>
            <person name="Normand P."/>
            <person name="Fernandez M.P."/>
            <person name="Brochier-Armanet C."/>
            <person name="Herrera-Belaroussi A."/>
        </authorList>
    </citation>
    <scope>NUCLEOTIDE SEQUENCE [LARGE SCALE GENOMIC DNA]</scope>
    <source>
        <strain evidence="3 4">AvVan</strain>
    </source>
</reference>
<feature type="transmembrane region" description="Helical" evidence="2">
    <location>
        <begin position="54"/>
        <end position="84"/>
    </location>
</feature>
<gene>
    <name evidence="3" type="ORF">E7Y31_22680</name>
</gene>
<keyword evidence="2" id="KW-0472">Membrane</keyword>
<keyword evidence="2" id="KW-1133">Transmembrane helix</keyword>
<keyword evidence="2" id="KW-0812">Transmembrane</keyword>
<accession>A0A4S5BKT6</accession>
<keyword evidence="4" id="KW-1185">Reference proteome</keyword>
<evidence type="ECO:0000256" key="2">
    <source>
        <dbReference type="SAM" id="Phobius"/>
    </source>
</evidence>
<dbReference type="EMBL" id="SSXH01001006">
    <property type="protein sequence ID" value="THJ30298.1"/>
    <property type="molecule type" value="Genomic_DNA"/>
</dbReference>
<protein>
    <submittedName>
        <fullName evidence="3">Uncharacterized protein</fullName>
    </submittedName>
</protein>
<dbReference type="Proteomes" id="UP000305282">
    <property type="component" value="Unassembled WGS sequence"/>
</dbReference>
<dbReference type="AlphaFoldDB" id="A0A4S5BKT6"/>
<feature type="non-terminal residue" evidence="3">
    <location>
        <position position="212"/>
    </location>
</feature>
<feature type="transmembrane region" description="Helical" evidence="2">
    <location>
        <begin position="105"/>
        <end position="125"/>
    </location>
</feature>
<name>A0A4S5BKT6_9ACTN</name>
<sequence length="212" mass="20645">MIAGAARRTLALFTGAAGAVGTAIILIVFGPRLADLPGSVGDVPGWFTAAPEQALVTVVGAVAWLCLLWLCLGVLLGVAAAVPGAGGRLSAALARLILPRAMRRLIELGLGVTLVAGVAPVMAAMPAVAVGTHPGPGIAVAASATSLDLDRPATAVLGAAGLPDLDRPAPAAPQLPDLDRPAATADAGANPTISVPGLGDAVPVVDLHATAA</sequence>
<feature type="region of interest" description="Disordered" evidence="1">
    <location>
        <begin position="165"/>
        <end position="190"/>
    </location>
</feature>
<organism evidence="3 4">
    <name type="scientific">Candidatus Frankia alpina</name>
    <dbReference type="NCBI Taxonomy" id="2699483"/>
    <lineage>
        <taxon>Bacteria</taxon>
        <taxon>Bacillati</taxon>
        <taxon>Actinomycetota</taxon>
        <taxon>Actinomycetes</taxon>
        <taxon>Frankiales</taxon>
        <taxon>Frankiaceae</taxon>
        <taxon>Frankia</taxon>
    </lineage>
</organism>
<evidence type="ECO:0000313" key="4">
    <source>
        <dbReference type="Proteomes" id="UP000305282"/>
    </source>
</evidence>
<proteinExistence type="predicted"/>
<feature type="compositionally biased region" description="Low complexity" evidence="1">
    <location>
        <begin position="165"/>
        <end position="176"/>
    </location>
</feature>
<comment type="caution">
    <text evidence="3">The sequence shown here is derived from an EMBL/GenBank/DDBJ whole genome shotgun (WGS) entry which is preliminary data.</text>
</comment>